<name>A0A411EZW2_9PAPI</name>
<protein>
    <submittedName>
        <fullName evidence="1">Putative early protein E6</fullName>
    </submittedName>
</protein>
<evidence type="ECO:0000313" key="1">
    <source>
        <dbReference type="EMBL" id="QBA85124.1"/>
    </source>
</evidence>
<organism evidence="1">
    <name type="scientific">Tadarida brasiliensis papillomavirus</name>
    <dbReference type="NCBI Taxonomy" id="2507922"/>
    <lineage>
        <taxon>Viruses</taxon>
        <taxon>Monodnaviria</taxon>
        <taxon>Shotokuvirae</taxon>
        <taxon>Cossaviricota</taxon>
        <taxon>Papovaviricetes</taxon>
        <taxon>Zurhausenvirales</taxon>
        <taxon>Papillomaviridae</taxon>
    </lineage>
</organism>
<gene>
    <name evidence="1" type="primary">E6</name>
</gene>
<sequence length="79" mass="8539">MRANSHLQELIRPQKVGNMGIKSQKGKILPACLSPAHLLGTLSGLYVLEAGGVYMLTYTKGIWEGEQNLGHICGGQTFI</sequence>
<accession>A0A411EZW2</accession>
<reference evidence="1" key="1">
    <citation type="submission" date="2018-04" db="EMBL/GenBank/DDBJ databases">
        <authorList>
            <person name="Campos A.A.S."/>
            <person name="Franco A.C."/>
            <person name="Finoketti F."/>
            <person name="Nunes R.S."/>
            <person name="Roehe P.M."/>
        </authorList>
    </citation>
    <scope>NUCLEOTIDE SEQUENCE</scope>
    <source>
        <strain evidence="1">A6</strain>
    </source>
</reference>
<dbReference type="EMBL" id="MH230929">
    <property type="protein sequence ID" value="QBA85124.1"/>
    <property type="molecule type" value="Genomic_DNA"/>
</dbReference>
<proteinExistence type="predicted"/>